<reference evidence="8 9" key="1">
    <citation type="submission" date="2018-11" db="EMBL/GenBank/DDBJ databases">
        <title>Complete genome sequence of Paenibacillus baekrokdamisoli strain KCTC 33723.</title>
        <authorList>
            <person name="Kang S.W."/>
            <person name="Lee K.C."/>
            <person name="Kim K.K."/>
            <person name="Kim J.S."/>
            <person name="Kim D.S."/>
            <person name="Ko S.H."/>
            <person name="Yang S.H."/>
            <person name="Lee J.S."/>
        </authorList>
    </citation>
    <scope>NUCLEOTIDE SEQUENCE [LARGE SCALE GENOMIC DNA]</scope>
    <source>
        <strain evidence="8 9">KCTC 33723</strain>
    </source>
</reference>
<dbReference type="PROSITE" id="PS01124">
    <property type="entry name" value="HTH_ARAC_FAMILY_2"/>
    <property type="match status" value="1"/>
</dbReference>
<dbReference type="Gene3D" id="1.10.10.60">
    <property type="entry name" value="Homeodomain-like"/>
    <property type="match status" value="2"/>
</dbReference>
<dbReference type="PANTHER" id="PTHR42713">
    <property type="entry name" value="HISTIDINE KINASE-RELATED"/>
    <property type="match status" value="1"/>
</dbReference>
<dbReference type="Pfam" id="PF12833">
    <property type="entry name" value="HTH_18"/>
    <property type="match status" value="1"/>
</dbReference>
<evidence type="ECO:0000313" key="8">
    <source>
        <dbReference type="EMBL" id="BBH21912.1"/>
    </source>
</evidence>
<evidence type="ECO:0000256" key="2">
    <source>
        <dbReference type="ARBA" id="ARBA00022490"/>
    </source>
</evidence>
<dbReference type="SUPFAM" id="SSF52172">
    <property type="entry name" value="CheY-like"/>
    <property type="match status" value="1"/>
</dbReference>
<protein>
    <submittedName>
        <fullName evidence="8">DNA-binding response regulator</fullName>
    </submittedName>
</protein>
<dbReference type="EMBL" id="AP019308">
    <property type="protein sequence ID" value="BBH21912.1"/>
    <property type="molecule type" value="Genomic_DNA"/>
</dbReference>
<dbReference type="InterPro" id="IPR051552">
    <property type="entry name" value="HptR"/>
</dbReference>
<evidence type="ECO:0000256" key="4">
    <source>
        <dbReference type="ARBA" id="ARBA00023012"/>
    </source>
</evidence>
<proteinExistence type="predicted"/>
<dbReference type="InterPro" id="IPR009057">
    <property type="entry name" value="Homeodomain-like_sf"/>
</dbReference>
<dbReference type="SMART" id="SM00448">
    <property type="entry name" value="REC"/>
    <property type="match status" value="1"/>
</dbReference>
<dbReference type="GO" id="GO:0005737">
    <property type="term" value="C:cytoplasm"/>
    <property type="evidence" value="ECO:0007669"/>
    <property type="project" value="UniProtKB-SubCell"/>
</dbReference>
<evidence type="ECO:0000256" key="5">
    <source>
        <dbReference type="ARBA" id="ARBA00023015"/>
    </source>
</evidence>
<dbReference type="InterPro" id="IPR018060">
    <property type="entry name" value="HTH_AraC"/>
</dbReference>
<dbReference type="PANTHER" id="PTHR42713:SF3">
    <property type="entry name" value="TRANSCRIPTIONAL REGULATORY PROTEIN HPTR"/>
    <property type="match status" value="1"/>
</dbReference>
<dbReference type="CDD" id="cd17536">
    <property type="entry name" value="REC_YesN-like"/>
    <property type="match status" value="1"/>
</dbReference>
<evidence type="ECO:0000313" key="9">
    <source>
        <dbReference type="Proteomes" id="UP000275368"/>
    </source>
</evidence>
<name>A0A3G9IUH6_9BACL</name>
<dbReference type="Gene3D" id="3.40.50.2300">
    <property type="match status" value="1"/>
</dbReference>
<evidence type="ECO:0000256" key="3">
    <source>
        <dbReference type="ARBA" id="ARBA00022553"/>
    </source>
</evidence>
<evidence type="ECO:0000256" key="6">
    <source>
        <dbReference type="ARBA" id="ARBA00023125"/>
    </source>
</evidence>
<dbReference type="PRINTS" id="PR00032">
    <property type="entry name" value="HTHARAC"/>
</dbReference>
<dbReference type="RefSeq" id="WP_125659150.1">
    <property type="nucleotide sequence ID" value="NZ_AP019308.1"/>
</dbReference>
<organism evidence="8 9">
    <name type="scientific">Paenibacillus baekrokdamisoli</name>
    <dbReference type="NCBI Taxonomy" id="1712516"/>
    <lineage>
        <taxon>Bacteria</taxon>
        <taxon>Bacillati</taxon>
        <taxon>Bacillota</taxon>
        <taxon>Bacilli</taxon>
        <taxon>Bacillales</taxon>
        <taxon>Paenibacillaceae</taxon>
        <taxon>Paenibacillus</taxon>
    </lineage>
</organism>
<dbReference type="AlphaFoldDB" id="A0A3G9IUH6"/>
<dbReference type="OrthoDB" id="159632at2"/>
<keyword evidence="7" id="KW-0804">Transcription</keyword>
<dbReference type="SMART" id="SM00342">
    <property type="entry name" value="HTH_ARAC"/>
    <property type="match status" value="1"/>
</dbReference>
<dbReference type="KEGG" id="pbk:Back11_32570"/>
<sequence>MYNLMIVDDEIEIRTGLKNYFPWNEIGYEVVCEAENGRQALELLKEQQVDVILSDIMMPIMTGLELAKELHDNESAIKLVFLSGYMDFQYAKQAMIYSVKNYLVKPTVYKELVEVFQGLKMEMDKERSKAEPRSVEVDPKQENRYISAIKKYIDEHYTNVTLESASKHVHLNHSYTSKLFRQQTGMTFMDYVIQVKMQKAAELLSNPIYKTYEISEMLGYTNPHNFTRSFKRVFGKSPRDYRNHG</sequence>
<accession>A0A3G9IUH6</accession>
<dbReference type="GO" id="GO:0000160">
    <property type="term" value="P:phosphorelay signal transduction system"/>
    <property type="evidence" value="ECO:0007669"/>
    <property type="project" value="UniProtKB-KW"/>
</dbReference>
<keyword evidence="6 8" id="KW-0238">DNA-binding</keyword>
<dbReference type="InterPro" id="IPR020449">
    <property type="entry name" value="Tscrpt_reg_AraC-type_HTH"/>
</dbReference>
<keyword evidence="2" id="KW-0963">Cytoplasm</keyword>
<comment type="subcellular location">
    <subcellularLocation>
        <location evidence="1">Cytoplasm</location>
    </subcellularLocation>
</comment>
<dbReference type="InterPro" id="IPR011006">
    <property type="entry name" value="CheY-like_superfamily"/>
</dbReference>
<dbReference type="GO" id="GO:0003700">
    <property type="term" value="F:DNA-binding transcription factor activity"/>
    <property type="evidence" value="ECO:0007669"/>
    <property type="project" value="InterPro"/>
</dbReference>
<dbReference type="PROSITE" id="PS50110">
    <property type="entry name" value="RESPONSE_REGULATORY"/>
    <property type="match status" value="1"/>
</dbReference>
<keyword evidence="5" id="KW-0805">Transcription regulation</keyword>
<evidence type="ECO:0000256" key="1">
    <source>
        <dbReference type="ARBA" id="ARBA00004496"/>
    </source>
</evidence>
<dbReference type="Proteomes" id="UP000275368">
    <property type="component" value="Chromosome"/>
</dbReference>
<keyword evidence="4" id="KW-0902">Two-component regulatory system</keyword>
<evidence type="ECO:0000256" key="7">
    <source>
        <dbReference type="ARBA" id="ARBA00023163"/>
    </source>
</evidence>
<dbReference type="InterPro" id="IPR001789">
    <property type="entry name" value="Sig_transdc_resp-reg_receiver"/>
</dbReference>
<dbReference type="SUPFAM" id="SSF46689">
    <property type="entry name" value="Homeodomain-like"/>
    <property type="match status" value="2"/>
</dbReference>
<keyword evidence="3" id="KW-0597">Phosphoprotein</keyword>
<keyword evidence="9" id="KW-1185">Reference proteome</keyword>
<dbReference type="GO" id="GO:0043565">
    <property type="term" value="F:sequence-specific DNA binding"/>
    <property type="evidence" value="ECO:0007669"/>
    <property type="project" value="InterPro"/>
</dbReference>
<gene>
    <name evidence="8" type="primary">rr09</name>
    <name evidence="8" type="ORF">Back11_32570</name>
</gene>
<dbReference type="Pfam" id="PF00072">
    <property type="entry name" value="Response_reg"/>
    <property type="match status" value="1"/>
</dbReference>